<reference evidence="7 8" key="1">
    <citation type="journal article" date="2016" name="Nat. Commun.">
        <title>Thousands of microbial genomes shed light on interconnected biogeochemical processes in an aquifer system.</title>
        <authorList>
            <person name="Anantharaman K."/>
            <person name="Brown C.T."/>
            <person name="Hug L.A."/>
            <person name="Sharon I."/>
            <person name="Castelle C.J."/>
            <person name="Probst A.J."/>
            <person name="Thomas B.C."/>
            <person name="Singh A."/>
            <person name="Wilkins M.J."/>
            <person name="Karaoz U."/>
            <person name="Brodie E.L."/>
            <person name="Williams K.H."/>
            <person name="Hubbard S.S."/>
            <person name="Banfield J.F."/>
        </authorList>
    </citation>
    <scope>NUCLEOTIDE SEQUENCE [LARGE SCALE GENOMIC DNA]</scope>
</reference>
<dbReference type="PIRSF" id="PIRSF004486">
    <property type="entry name" value="MraW"/>
    <property type="match status" value="1"/>
</dbReference>
<dbReference type="GO" id="GO:0005737">
    <property type="term" value="C:cytoplasm"/>
    <property type="evidence" value="ECO:0007669"/>
    <property type="project" value="UniProtKB-SubCell"/>
</dbReference>
<dbReference type="GO" id="GO:0071424">
    <property type="term" value="F:rRNA (cytosine-N4-)-methyltransferase activity"/>
    <property type="evidence" value="ECO:0007669"/>
    <property type="project" value="UniProtKB-UniRule"/>
</dbReference>
<keyword evidence="3 6" id="KW-0489">Methyltransferase</keyword>
<keyword evidence="5 6" id="KW-0949">S-adenosyl-L-methionine</keyword>
<comment type="similarity">
    <text evidence="1 6">Belongs to the methyltransferase superfamily. RsmH family.</text>
</comment>
<dbReference type="Gene3D" id="1.10.150.170">
    <property type="entry name" value="Putative methyltransferase TM0872, insert domain"/>
    <property type="match status" value="1"/>
</dbReference>
<dbReference type="Pfam" id="PF01795">
    <property type="entry name" value="Methyltransf_5"/>
    <property type="match status" value="1"/>
</dbReference>
<dbReference type="EMBL" id="MHRA01000032">
    <property type="protein sequence ID" value="OHA14981.1"/>
    <property type="molecule type" value="Genomic_DNA"/>
</dbReference>
<feature type="binding site" evidence="6">
    <location>
        <position position="51"/>
    </location>
    <ligand>
        <name>S-adenosyl-L-methionine</name>
        <dbReference type="ChEBI" id="CHEBI:59789"/>
    </ligand>
</feature>
<evidence type="ECO:0000256" key="5">
    <source>
        <dbReference type="ARBA" id="ARBA00022691"/>
    </source>
</evidence>
<accession>A0A1G2LW10</accession>
<sequence>MAHIPVLLNEVIKFLEPKPGDVILDATIGGGGHAREILKRILPNGKLIGIDQDATLISNLKSLPADAAHQKNLILINGNFRNLDKLLEPLKISAKGGSASGGKKLDAVLCDLGMNSLQLEESGRGFTFLKNEPLIMTYKFPASPDDLTAEKILNTWPEKDIAEVLFRWGEERYARRIAKKIIETRRKKSFKTTFELVEAILKSVPRRHYYKINPATKTFQALRIAVNDELNALSEVLEKAWRLLVPGSRLVVISFHSLEDRIVKNFLKNKAKEGTAEVKTKKPIRPSIEEIRFNPKSRSAKLRAAIKI</sequence>
<dbReference type="PANTHER" id="PTHR11265">
    <property type="entry name" value="S-ADENOSYL-METHYLTRANSFERASE MRAW"/>
    <property type="match status" value="1"/>
</dbReference>
<evidence type="ECO:0000256" key="3">
    <source>
        <dbReference type="ARBA" id="ARBA00022603"/>
    </source>
</evidence>
<dbReference type="InterPro" id="IPR002903">
    <property type="entry name" value="RsmH"/>
</dbReference>
<evidence type="ECO:0000256" key="1">
    <source>
        <dbReference type="ARBA" id="ARBA00010396"/>
    </source>
</evidence>
<evidence type="ECO:0000256" key="6">
    <source>
        <dbReference type="HAMAP-Rule" id="MF_01007"/>
    </source>
</evidence>
<evidence type="ECO:0000256" key="2">
    <source>
        <dbReference type="ARBA" id="ARBA00022552"/>
    </source>
</evidence>
<feature type="binding site" evidence="6">
    <location>
        <position position="118"/>
    </location>
    <ligand>
        <name>S-adenosyl-L-methionine</name>
        <dbReference type="ChEBI" id="CHEBI:59789"/>
    </ligand>
</feature>
<comment type="caution">
    <text evidence="7">The sequence shown here is derived from an EMBL/GenBank/DDBJ whole genome shotgun (WGS) entry which is preliminary data.</text>
</comment>
<dbReference type="Proteomes" id="UP000178116">
    <property type="component" value="Unassembled WGS sequence"/>
</dbReference>
<dbReference type="EC" id="2.1.1.199" evidence="6"/>
<feature type="binding site" evidence="6">
    <location>
        <position position="80"/>
    </location>
    <ligand>
        <name>S-adenosyl-L-methionine</name>
        <dbReference type="ChEBI" id="CHEBI:59789"/>
    </ligand>
</feature>
<dbReference type="GO" id="GO:0070475">
    <property type="term" value="P:rRNA base methylation"/>
    <property type="evidence" value="ECO:0007669"/>
    <property type="project" value="UniProtKB-UniRule"/>
</dbReference>
<comment type="catalytic activity">
    <reaction evidence="6">
        <text>cytidine(1402) in 16S rRNA + S-adenosyl-L-methionine = N(4)-methylcytidine(1402) in 16S rRNA + S-adenosyl-L-homocysteine + H(+)</text>
        <dbReference type="Rhea" id="RHEA:42928"/>
        <dbReference type="Rhea" id="RHEA-COMP:10286"/>
        <dbReference type="Rhea" id="RHEA-COMP:10287"/>
        <dbReference type="ChEBI" id="CHEBI:15378"/>
        <dbReference type="ChEBI" id="CHEBI:57856"/>
        <dbReference type="ChEBI" id="CHEBI:59789"/>
        <dbReference type="ChEBI" id="CHEBI:74506"/>
        <dbReference type="ChEBI" id="CHEBI:82748"/>
        <dbReference type="EC" id="2.1.1.199"/>
    </reaction>
</comment>
<dbReference type="InterPro" id="IPR029063">
    <property type="entry name" value="SAM-dependent_MTases_sf"/>
</dbReference>
<dbReference type="SUPFAM" id="SSF81799">
    <property type="entry name" value="Putative methyltransferase TM0872, insert domain"/>
    <property type="match status" value="1"/>
</dbReference>
<comment type="subcellular location">
    <subcellularLocation>
        <location evidence="6">Cytoplasm</location>
    </subcellularLocation>
</comment>
<dbReference type="PANTHER" id="PTHR11265:SF0">
    <property type="entry name" value="12S RRNA N4-METHYLCYTIDINE METHYLTRANSFERASE"/>
    <property type="match status" value="1"/>
</dbReference>
<organism evidence="7 8">
    <name type="scientific">Candidatus Tagabacteria bacterium RIFCSPLOWO2_01_FULL_42_9</name>
    <dbReference type="NCBI Taxonomy" id="1802296"/>
    <lineage>
        <taxon>Bacteria</taxon>
        <taxon>Candidatus Tagaibacteriota</taxon>
    </lineage>
</organism>
<gene>
    <name evidence="6" type="primary">rsmH</name>
    <name evidence="7" type="ORF">A3A10_01620</name>
</gene>
<feature type="binding site" evidence="6">
    <location>
        <begin position="31"/>
        <end position="33"/>
    </location>
    <ligand>
        <name>S-adenosyl-L-methionine</name>
        <dbReference type="ChEBI" id="CHEBI:59789"/>
    </ligand>
</feature>
<name>A0A1G2LW10_9BACT</name>
<keyword evidence="2 6" id="KW-0698">rRNA processing</keyword>
<keyword evidence="4 6" id="KW-0808">Transferase</keyword>
<dbReference type="HAMAP" id="MF_01007">
    <property type="entry name" value="16SrRNA_methyltr_H"/>
    <property type="match status" value="1"/>
</dbReference>
<dbReference type="SUPFAM" id="SSF53335">
    <property type="entry name" value="S-adenosyl-L-methionine-dependent methyltransferases"/>
    <property type="match status" value="1"/>
</dbReference>
<dbReference type="AlphaFoldDB" id="A0A1G2LW10"/>
<evidence type="ECO:0000313" key="8">
    <source>
        <dbReference type="Proteomes" id="UP000178116"/>
    </source>
</evidence>
<keyword evidence="6" id="KW-0963">Cytoplasm</keyword>
<proteinExistence type="inferred from homology"/>
<dbReference type="NCBIfam" id="TIGR00006">
    <property type="entry name" value="16S rRNA (cytosine(1402)-N(4))-methyltransferase RsmH"/>
    <property type="match status" value="1"/>
</dbReference>
<dbReference type="InterPro" id="IPR023397">
    <property type="entry name" value="SAM-dep_MeTrfase_MraW_recog"/>
</dbReference>
<comment type="function">
    <text evidence="6">Specifically methylates the N4 position of cytidine in position 1402 (C1402) of 16S rRNA.</text>
</comment>
<evidence type="ECO:0000256" key="4">
    <source>
        <dbReference type="ARBA" id="ARBA00022679"/>
    </source>
</evidence>
<dbReference type="Gene3D" id="3.40.50.150">
    <property type="entry name" value="Vaccinia Virus protein VP39"/>
    <property type="match status" value="1"/>
</dbReference>
<evidence type="ECO:0000313" key="7">
    <source>
        <dbReference type="EMBL" id="OHA14981.1"/>
    </source>
</evidence>
<protein>
    <recommendedName>
        <fullName evidence="6">Ribosomal RNA small subunit methyltransferase H</fullName>
        <ecNumber evidence="6">2.1.1.199</ecNumber>
    </recommendedName>
    <alternativeName>
        <fullName evidence="6">16S rRNA m(4)C1402 methyltransferase</fullName>
    </alternativeName>
    <alternativeName>
        <fullName evidence="6">rRNA (cytosine-N(4)-)-methyltransferase RsmH</fullName>
    </alternativeName>
</protein>
<feature type="binding site" evidence="6">
    <location>
        <position position="111"/>
    </location>
    <ligand>
        <name>S-adenosyl-L-methionine</name>
        <dbReference type="ChEBI" id="CHEBI:59789"/>
    </ligand>
</feature>